<dbReference type="PANTHER" id="PTHR24110">
    <property type="entry name" value="CENTROSOMAL PROTEIN OF 78 KDA"/>
    <property type="match status" value="1"/>
</dbReference>
<feature type="region of interest" description="Disordered" evidence="2">
    <location>
        <begin position="436"/>
        <end position="456"/>
    </location>
</feature>
<evidence type="ECO:0008006" key="5">
    <source>
        <dbReference type="Google" id="ProtNLM"/>
    </source>
</evidence>
<feature type="compositionally biased region" description="Polar residues" evidence="2">
    <location>
        <begin position="442"/>
        <end position="451"/>
    </location>
</feature>
<feature type="region of interest" description="Disordered" evidence="2">
    <location>
        <begin position="492"/>
        <end position="604"/>
    </location>
</feature>
<dbReference type="GO" id="GO:0036064">
    <property type="term" value="C:ciliary basal body"/>
    <property type="evidence" value="ECO:0007669"/>
    <property type="project" value="TreeGrafter"/>
</dbReference>
<keyword evidence="1" id="KW-0175">Coiled coil</keyword>
<accession>A0A8S3Z9Y2</accession>
<dbReference type="Pfam" id="PF13516">
    <property type="entry name" value="LRR_6"/>
    <property type="match status" value="1"/>
</dbReference>
<feature type="non-terminal residue" evidence="3">
    <location>
        <position position="1"/>
    </location>
</feature>
<dbReference type="InterPro" id="IPR032675">
    <property type="entry name" value="LRR_dom_sf"/>
</dbReference>
<sequence length="604" mass="66989">HQGMQRHSEAWQDSLRYRRPDLSRMSGLRRITANNNPMLGDEGAQVLAEALRDDLWLKALDLQACGIGNQGARSFLEILSFNTSLVVLDIRRNPLVDVAILRSVMERLALNSSGNDQEYKWMTADPPEQQSMKQTLRTRRRATKVLNSSFGKKTTIKVASGSCRRKVSGPGVMARKDISPVPGLPWRTAARADRCRDHSPDTVEFLTSQSADVTASTANENANNSMNFVDSSSTPHRWVYSGGSSQLRNIESVIKLSMDRLQESHRALDFTNKKIILIELEQMRRQLQIESLARARADEQVITLTIENQRLKEEMNSLRKAQRSSSSYLDDESFLDSVETTFKQFNSFIDALREAGLGELASIAGLDVTQMPIINRNNHNSNNGLPQNSCSVSNGGQGMSIAQADSLYTAASFQSMPVGPSDFANGSHKPTGQVVTVPGESSALTSRQATGSRHELTRSQYLKGSVYDEESDLARQEADELYSRLVKDTLEGLGQSEDASQGGVAQYRQGQRDEAAEHLAKDSGKLEKESLDFMRSTTRESFVDSSRMHPRGESQLDSTAEESHHYDDDDDDDGVYSAERRGSGLMDAKDLGSSLRENDSQDDF</sequence>
<evidence type="ECO:0000256" key="1">
    <source>
        <dbReference type="SAM" id="Coils"/>
    </source>
</evidence>
<dbReference type="GO" id="GO:0044782">
    <property type="term" value="P:cilium organization"/>
    <property type="evidence" value="ECO:0007669"/>
    <property type="project" value="TreeGrafter"/>
</dbReference>
<dbReference type="PANTHER" id="PTHR24110:SF3">
    <property type="entry name" value="CENTROSOMAL PROTEIN OF 78 KDA"/>
    <property type="match status" value="1"/>
</dbReference>
<comment type="caution">
    <text evidence="3">The sequence shown here is derived from an EMBL/GenBank/DDBJ whole genome shotgun (WGS) entry which is preliminary data.</text>
</comment>
<dbReference type="SMART" id="SM00368">
    <property type="entry name" value="LRR_RI"/>
    <property type="match status" value="2"/>
</dbReference>
<dbReference type="GO" id="GO:0005813">
    <property type="term" value="C:centrosome"/>
    <property type="evidence" value="ECO:0007669"/>
    <property type="project" value="TreeGrafter"/>
</dbReference>
<evidence type="ECO:0000313" key="3">
    <source>
        <dbReference type="EMBL" id="CAG5124620.1"/>
    </source>
</evidence>
<dbReference type="PRINTS" id="PR02062">
    <property type="entry name" value="CENTROSOME78"/>
</dbReference>
<dbReference type="InterPro" id="IPR001611">
    <property type="entry name" value="Leu-rich_rpt"/>
</dbReference>
<dbReference type="InterPro" id="IPR026212">
    <property type="entry name" value="Cep78"/>
</dbReference>
<reference evidence="3" key="1">
    <citation type="submission" date="2021-04" db="EMBL/GenBank/DDBJ databases">
        <authorList>
            <consortium name="Molecular Ecology Group"/>
        </authorList>
    </citation>
    <scope>NUCLEOTIDE SEQUENCE</scope>
</reference>
<organism evidence="3 4">
    <name type="scientific">Candidula unifasciata</name>
    <dbReference type="NCBI Taxonomy" id="100452"/>
    <lineage>
        <taxon>Eukaryota</taxon>
        <taxon>Metazoa</taxon>
        <taxon>Spiralia</taxon>
        <taxon>Lophotrochozoa</taxon>
        <taxon>Mollusca</taxon>
        <taxon>Gastropoda</taxon>
        <taxon>Heterobranchia</taxon>
        <taxon>Euthyneura</taxon>
        <taxon>Panpulmonata</taxon>
        <taxon>Eupulmonata</taxon>
        <taxon>Stylommatophora</taxon>
        <taxon>Helicina</taxon>
        <taxon>Helicoidea</taxon>
        <taxon>Geomitridae</taxon>
        <taxon>Candidula</taxon>
    </lineage>
</organism>
<name>A0A8S3Z9Y2_9EUPU</name>
<feature type="coiled-coil region" evidence="1">
    <location>
        <begin position="280"/>
        <end position="321"/>
    </location>
</feature>
<dbReference type="FunFam" id="3.80.10.10:FF:000948">
    <property type="entry name" value="Centrosomal protein 78"/>
    <property type="match status" value="1"/>
</dbReference>
<protein>
    <recommendedName>
        <fullName evidence="5">Centrosomal protein of 78 kDa</fullName>
    </recommendedName>
</protein>
<proteinExistence type="predicted"/>
<dbReference type="AlphaFoldDB" id="A0A8S3Z9Y2"/>
<evidence type="ECO:0000313" key="4">
    <source>
        <dbReference type="Proteomes" id="UP000678393"/>
    </source>
</evidence>
<gene>
    <name evidence="3" type="ORF">CUNI_LOCUS10178</name>
</gene>
<evidence type="ECO:0000256" key="2">
    <source>
        <dbReference type="SAM" id="MobiDB-lite"/>
    </source>
</evidence>
<keyword evidence="4" id="KW-1185">Reference proteome</keyword>
<dbReference type="OrthoDB" id="78308at2759"/>
<feature type="compositionally biased region" description="Basic and acidic residues" evidence="2">
    <location>
        <begin position="578"/>
        <end position="590"/>
    </location>
</feature>
<dbReference type="Proteomes" id="UP000678393">
    <property type="component" value="Unassembled WGS sequence"/>
</dbReference>
<dbReference type="SUPFAM" id="SSF52047">
    <property type="entry name" value="RNI-like"/>
    <property type="match status" value="1"/>
</dbReference>
<feature type="compositionally biased region" description="Basic and acidic residues" evidence="2">
    <location>
        <begin position="510"/>
        <end position="554"/>
    </location>
</feature>
<dbReference type="Gene3D" id="3.80.10.10">
    <property type="entry name" value="Ribonuclease Inhibitor"/>
    <property type="match status" value="1"/>
</dbReference>
<dbReference type="EMBL" id="CAJHNH020001824">
    <property type="protein sequence ID" value="CAG5124620.1"/>
    <property type="molecule type" value="Genomic_DNA"/>
</dbReference>